<feature type="domain" description="IF rod" evidence="4">
    <location>
        <begin position="43"/>
        <end position="188"/>
    </location>
</feature>
<dbReference type="GO" id="GO:0005882">
    <property type="term" value="C:intermediate filament"/>
    <property type="evidence" value="ECO:0007669"/>
    <property type="project" value="UniProtKB-KW"/>
</dbReference>
<dbReference type="Pfam" id="PF00038">
    <property type="entry name" value="Filament"/>
    <property type="match status" value="1"/>
</dbReference>
<evidence type="ECO:0000313" key="6">
    <source>
        <dbReference type="Proteomes" id="UP000694406"/>
    </source>
</evidence>
<dbReference type="AlphaFoldDB" id="A0A8C5S6V6"/>
<dbReference type="Gene3D" id="1.20.5.170">
    <property type="match status" value="1"/>
</dbReference>
<dbReference type="GO" id="GO:0030855">
    <property type="term" value="P:epithelial cell differentiation"/>
    <property type="evidence" value="ECO:0007669"/>
    <property type="project" value="TreeGrafter"/>
</dbReference>
<evidence type="ECO:0000313" key="5">
    <source>
        <dbReference type="Ensembl" id="ENSLLTP00000013178.1"/>
    </source>
</evidence>
<dbReference type="SMART" id="SM01391">
    <property type="entry name" value="Filament"/>
    <property type="match status" value="1"/>
</dbReference>
<dbReference type="PROSITE" id="PS51842">
    <property type="entry name" value="IF_ROD_2"/>
    <property type="match status" value="1"/>
</dbReference>
<dbReference type="GeneTree" id="ENSGT00940000161077"/>
<reference evidence="5" key="1">
    <citation type="submission" date="2025-08" db="UniProtKB">
        <authorList>
            <consortium name="Ensembl"/>
        </authorList>
    </citation>
    <scope>IDENTIFICATION</scope>
</reference>
<evidence type="ECO:0000259" key="4">
    <source>
        <dbReference type="PROSITE" id="PS51842"/>
    </source>
</evidence>
<dbReference type="InterPro" id="IPR039008">
    <property type="entry name" value="IF_rod_dom"/>
</dbReference>
<dbReference type="PANTHER" id="PTHR23239">
    <property type="entry name" value="INTERMEDIATE FILAMENT"/>
    <property type="match status" value="1"/>
</dbReference>
<dbReference type="PANTHER" id="PTHR23239:SF44">
    <property type="entry name" value="KERATIN, TYPE I CYTOSKELETAL 23"/>
    <property type="match status" value="1"/>
</dbReference>
<dbReference type="GO" id="GO:0005198">
    <property type="term" value="F:structural molecule activity"/>
    <property type="evidence" value="ECO:0007669"/>
    <property type="project" value="InterPro"/>
</dbReference>
<dbReference type="Proteomes" id="UP000694406">
    <property type="component" value="Unplaced"/>
</dbReference>
<evidence type="ECO:0000256" key="2">
    <source>
        <dbReference type="ARBA" id="ARBA00023054"/>
    </source>
</evidence>
<evidence type="ECO:0000256" key="3">
    <source>
        <dbReference type="SAM" id="Coils"/>
    </source>
</evidence>
<sequence>MNSGHGFYHLSSGYLGGPSGCLLQPIGDSINGSQGNLFMGGNEKRTMQELNDRLASYLEKVRSLEEANTQLEGCIQEWHQKRSHVRLIFCHLQIETGRVTNAGLVLQIDNAKMATEDFRLKYEAEKALRQNVQNDVENIRKELDNMTIIITDLEMEIEALREDHILKKKEHEMAHLIQPFFPTLAKET</sequence>
<dbReference type="Ensembl" id="ENSLLTT00000013687.1">
    <property type="protein sequence ID" value="ENSLLTP00000013178.1"/>
    <property type="gene ID" value="ENSLLTG00000010072.1"/>
</dbReference>
<feature type="coiled-coil region" evidence="3">
    <location>
        <begin position="122"/>
        <end position="170"/>
    </location>
</feature>
<name>A0A8C5S6V6_LATLA</name>
<dbReference type="InterPro" id="IPR002957">
    <property type="entry name" value="Keratin_I"/>
</dbReference>
<dbReference type="Gene3D" id="1.20.5.1160">
    <property type="entry name" value="Vasodilator-stimulated phosphoprotein"/>
    <property type="match status" value="1"/>
</dbReference>
<evidence type="ECO:0000256" key="1">
    <source>
        <dbReference type="ARBA" id="ARBA00022754"/>
    </source>
</evidence>
<proteinExistence type="predicted"/>
<protein>
    <recommendedName>
        <fullName evidence="4">IF rod domain-containing protein</fullName>
    </recommendedName>
</protein>
<keyword evidence="2 3" id="KW-0175">Coiled coil</keyword>
<dbReference type="PRINTS" id="PR01248">
    <property type="entry name" value="TYPE1KERATIN"/>
</dbReference>
<keyword evidence="1" id="KW-0403">Intermediate filament</keyword>
<dbReference type="GO" id="GO:0045109">
    <property type="term" value="P:intermediate filament organization"/>
    <property type="evidence" value="ECO:0007669"/>
    <property type="project" value="TreeGrafter"/>
</dbReference>
<accession>A0A8C5S6V6</accession>
<reference evidence="5" key="2">
    <citation type="submission" date="2025-09" db="UniProtKB">
        <authorList>
            <consortium name="Ensembl"/>
        </authorList>
    </citation>
    <scope>IDENTIFICATION</scope>
</reference>
<dbReference type="SUPFAM" id="SSF64593">
    <property type="entry name" value="Intermediate filament protein, coiled coil region"/>
    <property type="match status" value="1"/>
</dbReference>
<keyword evidence="6" id="KW-1185">Reference proteome</keyword>
<organism evidence="5 6">
    <name type="scientific">Laticauda laticaudata</name>
    <name type="common">Blue-ringed sea krait</name>
    <name type="synonym">Blue-lipped sea krait</name>
    <dbReference type="NCBI Taxonomy" id="8630"/>
    <lineage>
        <taxon>Eukaryota</taxon>
        <taxon>Metazoa</taxon>
        <taxon>Chordata</taxon>
        <taxon>Craniata</taxon>
        <taxon>Vertebrata</taxon>
        <taxon>Euteleostomi</taxon>
        <taxon>Lepidosauria</taxon>
        <taxon>Squamata</taxon>
        <taxon>Bifurcata</taxon>
        <taxon>Unidentata</taxon>
        <taxon>Episquamata</taxon>
        <taxon>Toxicofera</taxon>
        <taxon>Serpentes</taxon>
        <taxon>Colubroidea</taxon>
        <taxon>Elapidae</taxon>
        <taxon>Laticaudinae</taxon>
        <taxon>Laticauda</taxon>
    </lineage>
</organism>